<dbReference type="SMART" id="SM00271">
    <property type="entry name" value="DnaJ"/>
    <property type="match status" value="1"/>
</dbReference>
<dbReference type="Pfam" id="PF00226">
    <property type="entry name" value="DnaJ"/>
    <property type="match status" value="1"/>
</dbReference>
<dbReference type="InterPro" id="IPR036869">
    <property type="entry name" value="J_dom_sf"/>
</dbReference>
<evidence type="ECO:0000313" key="7">
    <source>
        <dbReference type="Proteomes" id="UP000030755"/>
    </source>
</evidence>
<evidence type="ECO:0000313" key="5">
    <source>
        <dbReference type="EMBL" id="RKP21147.1"/>
    </source>
</evidence>
<dbReference type="Proteomes" id="UP000030755">
    <property type="component" value="Unassembled WGS sequence"/>
</dbReference>
<dbReference type="GO" id="GO:0036503">
    <property type="term" value="P:ERAD pathway"/>
    <property type="evidence" value="ECO:0007669"/>
    <property type="project" value="TreeGrafter"/>
</dbReference>
<keyword evidence="7" id="KW-1185">Reference proteome</keyword>
<dbReference type="GO" id="GO:0051087">
    <property type="term" value="F:protein-folding chaperone binding"/>
    <property type="evidence" value="ECO:0007669"/>
    <property type="project" value="TreeGrafter"/>
</dbReference>
<keyword evidence="2" id="KW-0812">Transmembrane</keyword>
<dbReference type="STRING" id="988480.A0A075B162"/>
<dbReference type="CDD" id="cd06257">
    <property type="entry name" value="DnaJ"/>
    <property type="match status" value="1"/>
</dbReference>
<feature type="transmembrane region" description="Helical" evidence="2">
    <location>
        <begin position="160"/>
        <end position="181"/>
    </location>
</feature>
<evidence type="ECO:0000259" key="3">
    <source>
        <dbReference type="PROSITE" id="PS50076"/>
    </source>
</evidence>
<evidence type="ECO:0000313" key="4">
    <source>
        <dbReference type="EMBL" id="EPZ34566.1"/>
    </source>
</evidence>
<feature type="transmembrane region" description="Helical" evidence="2">
    <location>
        <begin position="122"/>
        <end position="140"/>
    </location>
</feature>
<dbReference type="PROSITE" id="PS50076">
    <property type="entry name" value="DNAJ_2"/>
    <property type="match status" value="1"/>
</dbReference>
<dbReference type="SUPFAM" id="SSF46565">
    <property type="entry name" value="Chaperone J-domain"/>
    <property type="match status" value="1"/>
</dbReference>
<evidence type="ECO:0000256" key="1">
    <source>
        <dbReference type="ARBA" id="ARBA00023186"/>
    </source>
</evidence>
<dbReference type="EMBL" id="ML004982">
    <property type="protein sequence ID" value="RKP21150.1"/>
    <property type="molecule type" value="Genomic_DNA"/>
</dbReference>
<dbReference type="GO" id="GO:0005783">
    <property type="term" value="C:endoplasmic reticulum"/>
    <property type="evidence" value="ECO:0007669"/>
    <property type="project" value="TreeGrafter"/>
</dbReference>
<dbReference type="PANTHER" id="PTHR44360:SF1">
    <property type="entry name" value="DNAJ HOMOLOG SUBFAMILY B MEMBER 9"/>
    <property type="match status" value="1"/>
</dbReference>
<evidence type="ECO:0000256" key="2">
    <source>
        <dbReference type="SAM" id="Phobius"/>
    </source>
</evidence>
<evidence type="ECO:0000313" key="6">
    <source>
        <dbReference type="EMBL" id="RKP21150.1"/>
    </source>
</evidence>
<feature type="transmembrane region" description="Helical" evidence="2">
    <location>
        <begin position="91"/>
        <end position="110"/>
    </location>
</feature>
<keyword evidence="1" id="KW-0143">Chaperone</keyword>
<dbReference type="Gene3D" id="1.10.287.110">
    <property type="entry name" value="DnaJ domain"/>
    <property type="match status" value="1"/>
</dbReference>
<dbReference type="EMBL" id="KE560945">
    <property type="protein sequence ID" value="EPZ34566.1"/>
    <property type="molecule type" value="Genomic_DNA"/>
</dbReference>
<dbReference type="InterPro" id="IPR001623">
    <property type="entry name" value="DnaJ_domain"/>
</dbReference>
<feature type="domain" description="J" evidence="3">
    <location>
        <begin position="6"/>
        <end position="70"/>
    </location>
</feature>
<proteinExistence type="predicted"/>
<name>A0A075B162_ROZAC</name>
<dbReference type="HOGENOM" id="CLU_1034970_0_0_1"/>
<keyword evidence="2" id="KW-1133">Transmembrane helix</keyword>
<dbReference type="GO" id="GO:0051787">
    <property type="term" value="F:misfolded protein binding"/>
    <property type="evidence" value="ECO:0007669"/>
    <property type="project" value="TreeGrafter"/>
</dbReference>
<dbReference type="EMBL" id="ML004982">
    <property type="protein sequence ID" value="RKP21147.1"/>
    <property type="molecule type" value="Genomic_DNA"/>
</dbReference>
<organism evidence="4 7">
    <name type="scientific">Rozella allomycis (strain CSF55)</name>
    <dbReference type="NCBI Taxonomy" id="988480"/>
    <lineage>
        <taxon>Eukaryota</taxon>
        <taxon>Fungi</taxon>
        <taxon>Fungi incertae sedis</taxon>
        <taxon>Cryptomycota</taxon>
        <taxon>Cryptomycota incertae sedis</taxon>
        <taxon>Rozella</taxon>
    </lineage>
</organism>
<dbReference type="PRINTS" id="PR00625">
    <property type="entry name" value="JDOMAIN"/>
</dbReference>
<reference evidence="8" key="2">
    <citation type="journal article" date="2018" name="Nat. Microbiol.">
        <title>Leveraging single-cell genomics to expand the fungal tree of life.</title>
        <authorList>
            <person name="Ahrendt S.R."/>
            <person name="Quandt C.A."/>
            <person name="Ciobanu D."/>
            <person name="Clum A."/>
            <person name="Salamov A."/>
            <person name="Andreopoulos B."/>
            <person name="Cheng J.F."/>
            <person name="Woyke T."/>
            <person name="Pelin A."/>
            <person name="Henrissat B."/>
            <person name="Reynolds N.K."/>
            <person name="Benny G.L."/>
            <person name="Smith M.E."/>
            <person name="James T.Y."/>
            <person name="Grigoriev I.V."/>
        </authorList>
    </citation>
    <scope>NUCLEOTIDE SEQUENCE [LARGE SCALE GENOMIC DNA]</scope>
    <source>
        <strain evidence="8">CSF55</strain>
    </source>
</reference>
<dbReference type="AlphaFoldDB" id="A0A075B162"/>
<keyword evidence="2" id="KW-0472">Membrane</keyword>
<gene>
    <name evidence="4" type="ORF">O9G_001822</name>
    <name evidence="5" type="ORF">ROZALSC1DRAFT_27417</name>
    <name evidence="6" type="ORF">ROZALSC1DRAFT_27420</name>
</gene>
<sequence length="269" mass="30994">MEIPQNYYKAFDVTPDQVPNGLKSRFKRLSILYHPDKNPSEEAAKIFLKYRSMYEVLMDDVKRNVYDMFGSQIFADCTQCISYRDYLSSGFSSYLVFNGSILVLLVLYKLIGSDHGVQFWRFVMFGFMVTFEGAIIAGAANIDWVKLYFPSLTTSEFLKIIHHLYVNLSIALSLLGPLIFVNDATQLTTKLSILQNTILCVSKTSENILQKDLEPFEKQKALQDVLLNKAQKKFVDSKLMQIDSNYGKMQTSINEKLFIYEESNIRFVH</sequence>
<dbReference type="InterPro" id="IPR051948">
    <property type="entry name" value="Hsp70_co-chaperone_J-domain"/>
</dbReference>
<reference evidence="4 7" key="1">
    <citation type="journal article" date="2013" name="Curr. Biol.">
        <title>Shared signatures of parasitism and phylogenomics unite Cryptomycota and microsporidia.</title>
        <authorList>
            <person name="James T.Y."/>
            <person name="Pelin A."/>
            <person name="Bonen L."/>
            <person name="Ahrendt S."/>
            <person name="Sain D."/>
            <person name="Corradi N."/>
            <person name="Stajich J.E."/>
        </authorList>
    </citation>
    <scope>NUCLEOTIDE SEQUENCE [LARGE SCALE GENOMIC DNA]</scope>
    <source>
        <strain evidence="4">CSF55</strain>
        <strain evidence="4">CSF55</strain>
    </source>
</reference>
<reference evidence="5" key="3">
    <citation type="submission" date="2018-08" db="EMBL/GenBank/DDBJ databases">
        <title>Leveraging single-cell genomics to expand the Fungal Tree of Life.</title>
        <authorList>
            <consortium name="DOE Joint Genome Institute"/>
            <person name="Ahrendt S.R."/>
            <person name="Quandt C.A."/>
            <person name="Ciobanu D."/>
            <person name="Clum A."/>
            <person name="Salamov A."/>
            <person name="Andreopoulos B."/>
            <person name="Cheng J.-F."/>
            <person name="Woyke T."/>
            <person name="Pelin A."/>
            <person name="Henrissat B."/>
            <person name="Reynolds N."/>
            <person name="Benny G.L."/>
            <person name="Smith M.E."/>
            <person name="James T.Y."/>
            <person name="Grigoriev I.V."/>
        </authorList>
    </citation>
    <scope>NUCLEOTIDE SEQUENCE</scope>
    <source>
        <strain evidence="5">CSF55</strain>
    </source>
</reference>
<dbReference type="OrthoDB" id="436519at2759"/>
<accession>A0A075B162</accession>
<evidence type="ECO:0000313" key="8">
    <source>
        <dbReference type="Proteomes" id="UP000281549"/>
    </source>
</evidence>
<protein>
    <recommendedName>
        <fullName evidence="3">J domain-containing protein</fullName>
    </recommendedName>
</protein>
<dbReference type="Proteomes" id="UP000281549">
    <property type="component" value="Unassembled WGS sequence"/>
</dbReference>
<dbReference type="PANTHER" id="PTHR44360">
    <property type="entry name" value="DNAJ HOMOLOG SUBFAMILY B MEMBER 9"/>
    <property type="match status" value="1"/>
</dbReference>